<name>A0ABU2ZWY3_9GAMM</name>
<feature type="binding site" evidence="9">
    <location>
        <position position="10"/>
    </location>
    <ligand>
        <name>S-adenosyl-L-methionine</name>
        <dbReference type="ChEBI" id="CHEBI:59789"/>
    </ligand>
</feature>
<dbReference type="Proteomes" id="UP001266357">
    <property type="component" value="Unassembled WGS sequence"/>
</dbReference>
<dbReference type="InterPro" id="IPR025835">
    <property type="entry name" value="Thiopurine_S-MeTrfase"/>
</dbReference>
<dbReference type="RefSeq" id="WP_311576677.1">
    <property type="nucleotide sequence ID" value="NZ_JAVRIF010000001.1"/>
</dbReference>
<evidence type="ECO:0000256" key="3">
    <source>
        <dbReference type="ARBA" id="ARBA00008145"/>
    </source>
</evidence>
<feature type="binding site" evidence="9">
    <location>
        <position position="53"/>
    </location>
    <ligand>
        <name>S-adenosyl-L-methionine</name>
        <dbReference type="ChEBI" id="CHEBI:59789"/>
    </ligand>
</feature>
<keyword evidence="5 9" id="KW-0963">Cytoplasm</keyword>
<accession>A0ABU2ZWY3</accession>
<evidence type="ECO:0000256" key="9">
    <source>
        <dbReference type="HAMAP-Rule" id="MF_00812"/>
    </source>
</evidence>
<evidence type="ECO:0000256" key="5">
    <source>
        <dbReference type="ARBA" id="ARBA00022490"/>
    </source>
</evidence>
<sequence length="229" mass="26735">MKASFWHACWEKNSLGFHQTTVHPFLYQHLLPLISAKNVESNTDKNQAVLVPLCGKSDDMVWLAEHFDVVGAELSDIACRDFFREKNLAVTPTYIQDKHSQETFKQYCFENITLWQGDFFKLSTELLPDFDWIYDRAAIIALPQTMQQSYSSHLAEFISEHTQLFLISLEFPQQELSGPPFAIFEHDLNRLFPNFNVKCIAEHELADKTFAQRTFKVSYLKEKLYLITR</sequence>
<dbReference type="SUPFAM" id="SSF53335">
    <property type="entry name" value="S-adenosyl-L-methionine-dependent methyltransferases"/>
    <property type="match status" value="1"/>
</dbReference>
<dbReference type="HAMAP" id="MF_00812">
    <property type="entry name" value="Thiopur_methtran"/>
    <property type="match status" value="1"/>
</dbReference>
<evidence type="ECO:0000256" key="8">
    <source>
        <dbReference type="ARBA" id="ARBA00022691"/>
    </source>
</evidence>
<comment type="catalytic activity">
    <reaction evidence="1 9">
        <text>S-adenosyl-L-methionine + a thiopurine = S-adenosyl-L-homocysteine + a thiopurine S-methylether.</text>
        <dbReference type="EC" id="2.1.1.67"/>
    </reaction>
</comment>
<evidence type="ECO:0000313" key="10">
    <source>
        <dbReference type="EMBL" id="MDT0602440.1"/>
    </source>
</evidence>
<evidence type="ECO:0000256" key="7">
    <source>
        <dbReference type="ARBA" id="ARBA00022679"/>
    </source>
</evidence>
<proteinExistence type="inferred from homology"/>
<comment type="similarity">
    <text evidence="3 9">Belongs to the class I-like SAM-binding methyltransferase superfamily. TPMT family.</text>
</comment>
<evidence type="ECO:0000313" key="11">
    <source>
        <dbReference type="Proteomes" id="UP001266357"/>
    </source>
</evidence>
<dbReference type="InterPro" id="IPR029063">
    <property type="entry name" value="SAM-dependent_MTases_sf"/>
</dbReference>
<dbReference type="EMBL" id="JAVRIF010000001">
    <property type="protein sequence ID" value="MDT0602440.1"/>
    <property type="molecule type" value="Genomic_DNA"/>
</dbReference>
<dbReference type="PIRSF" id="PIRSF023956">
    <property type="entry name" value="Thiopurine_S-methyltransferase"/>
    <property type="match status" value="1"/>
</dbReference>
<comment type="caution">
    <text evidence="10">The sequence shown here is derived from an EMBL/GenBank/DDBJ whole genome shotgun (WGS) entry which is preliminary data.</text>
</comment>
<comment type="subcellular location">
    <subcellularLocation>
        <location evidence="2 9">Cytoplasm</location>
    </subcellularLocation>
</comment>
<dbReference type="Pfam" id="PF05724">
    <property type="entry name" value="TPMT"/>
    <property type="match status" value="1"/>
</dbReference>
<keyword evidence="11" id="KW-1185">Reference proteome</keyword>
<dbReference type="PANTHER" id="PTHR10259">
    <property type="entry name" value="THIOPURINE S-METHYLTRANSFERASE"/>
    <property type="match status" value="1"/>
</dbReference>
<dbReference type="EC" id="2.1.1.67" evidence="4 9"/>
<keyword evidence="7 9" id="KW-0808">Transferase</keyword>
<feature type="binding site" evidence="9">
    <location>
        <position position="136"/>
    </location>
    <ligand>
        <name>S-adenosyl-L-methionine</name>
        <dbReference type="ChEBI" id="CHEBI:59789"/>
    </ligand>
</feature>
<dbReference type="InterPro" id="IPR008854">
    <property type="entry name" value="TPMT"/>
</dbReference>
<gene>
    <name evidence="9" type="primary">tpm</name>
    <name evidence="10" type="ORF">RM573_02420</name>
</gene>
<evidence type="ECO:0000256" key="2">
    <source>
        <dbReference type="ARBA" id="ARBA00004496"/>
    </source>
</evidence>
<evidence type="ECO:0000256" key="1">
    <source>
        <dbReference type="ARBA" id="ARBA00000903"/>
    </source>
</evidence>
<feature type="binding site" evidence="9">
    <location>
        <position position="73"/>
    </location>
    <ligand>
        <name>S-adenosyl-L-methionine</name>
        <dbReference type="ChEBI" id="CHEBI:59789"/>
    </ligand>
</feature>
<evidence type="ECO:0000256" key="6">
    <source>
        <dbReference type="ARBA" id="ARBA00022603"/>
    </source>
</evidence>
<dbReference type="PANTHER" id="PTHR10259:SF11">
    <property type="entry name" value="THIOPURINE S-METHYLTRANSFERASE"/>
    <property type="match status" value="1"/>
</dbReference>
<organism evidence="10 11">
    <name type="scientific">Thalassotalea castellviae</name>
    <dbReference type="NCBI Taxonomy" id="3075612"/>
    <lineage>
        <taxon>Bacteria</taxon>
        <taxon>Pseudomonadati</taxon>
        <taxon>Pseudomonadota</taxon>
        <taxon>Gammaproteobacteria</taxon>
        <taxon>Alteromonadales</taxon>
        <taxon>Colwelliaceae</taxon>
        <taxon>Thalassotalea</taxon>
    </lineage>
</organism>
<protein>
    <recommendedName>
        <fullName evidence="4 9">Thiopurine S-methyltransferase</fullName>
        <ecNumber evidence="4 9">2.1.1.67</ecNumber>
    </recommendedName>
    <alternativeName>
        <fullName evidence="9">Thiopurine methyltransferase</fullName>
    </alternativeName>
</protein>
<keyword evidence="8 9" id="KW-0949">S-adenosyl-L-methionine</keyword>
<evidence type="ECO:0000256" key="4">
    <source>
        <dbReference type="ARBA" id="ARBA00011905"/>
    </source>
</evidence>
<dbReference type="PROSITE" id="PS51585">
    <property type="entry name" value="SAM_MT_TPMT"/>
    <property type="match status" value="1"/>
</dbReference>
<reference evidence="10 11" key="1">
    <citation type="submission" date="2023-09" db="EMBL/GenBank/DDBJ databases">
        <authorList>
            <person name="Rey-Velasco X."/>
        </authorList>
    </citation>
    <scope>NUCLEOTIDE SEQUENCE [LARGE SCALE GENOMIC DNA]</scope>
    <source>
        <strain evidence="10 11">W431</strain>
    </source>
</reference>
<dbReference type="Gene3D" id="3.40.50.150">
    <property type="entry name" value="Vaccinia Virus protein VP39"/>
    <property type="match status" value="1"/>
</dbReference>
<keyword evidence="6 9" id="KW-0489">Methyltransferase</keyword>